<comment type="caution">
    <text evidence="4">The sequence shown here is derived from an EMBL/GenBank/DDBJ whole genome shotgun (WGS) entry which is preliminary data.</text>
</comment>
<dbReference type="PANTHER" id="PTHR33376:SF15">
    <property type="entry name" value="BLL6794 PROTEIN"/>
    <property type="match status" value="1"/>
</dbReference>
<dbReference type="NCBIfam" id="NF037995">
    <property type="entry name" value="TRAP_S1"/>
    <property type="match status" value="1"/>
</dbReference>
<name>A0AA45WX37_9CLOT</name>
<gene>
    <name evidence="4" type="ORF">SAMN06296020_11070</name>
</gene>
<evidence type="ECO:0000256" key="3">
    <source>
        <dbReference type="SAM" id="SignalP"/>
    </source>
</evidence>
<sequence>MLRKKSYVTILMLVLLILSLVVAGCGNGGAASSGGDGGSSENAGGSESTGSAGGQKVELVMNHFMPAVHPMHVNVLEPFAADVFEKTEGRVEIFIHAGNALAAPGETYDAMEQGIIDMAFTLPAYTPGRFPLSTILEFPFMFSSSLQGNLTARELWPILQEHDYKGSKLLWFGGSDLGHLLLSGSVETVDDMAGLRLRSPGPVYNDVIEALGAVPVTTPVSDLYDSIDRGIVDGTFMAPSGLISFRLSEVVTDVVELDLYITPFIMAMNQAKWDSIAPQDQAAIEELLQEFPEIVGNQYDYEIEHAMDHAHEVGINVSTFSDAELAKFHEIVDPLVEKWIAAMEAAGLPGQEAYDLAVQKASEYEQ</sequence>
<feature type="region of interest" description="Disordered" evidence="2">
    <location>
        <begin position="31"/>
        <end position="53"/>
    </location>
</feature>
<evidence type="ECO:0000256" key="2">
    <source>
        <dbReference type="SAM" id="MobiDB-lite"/>
    </source>
</evidence>
<dbReference type="PANTHER" id="PTHR33376">
    <property type="match status" value="1"/>
</dbReference>
<proteinExistence type="predicted"/>
<reference evidence="4" key="1">
    <citation type="submission" date="2017-05" db="EMBL/GenBank/DDBJ databases">
        <authorList>
            <person name="Varghese N."/>
            <person name="Submissions S."/>
        </authorList>
    </citation>
    <scope>NUCLEOTIDE SEQUENCE</scope>
    <source>
        <strain evidence="4">Su22</strain>
    </source>
</reference>
<dbReference type="InterPro" id="IPR018389">
    <property type="entry name" value="DctP_fam"/>
</dbReference>
<feature type="signal peptide" evidence="3">
    <location>
        <begin position="1"/>
        <end position="23"/>
    </location>
</feature>
<organism evidence="4 5">
    <name type="scientific">Anoxynatronum buryatiense</name>
    <dbReference type="NCBI Taxonomy" id="489973"/>
    <lineage>
        <taxon>Bacteria</taxon>
        <taxon>Bacillati</taxon>
        <taxon>Bacillota</taxon>
        <taxon>Clostridia</taxon>
        <taxon>Eubacteriales</taxon>
        <taxon>Clostridiaceae</taxon>
        <taxon>Anoxynatronum</taxon>
    </lineage>
</organism>
<protein>
    <submittedName>
        <fullName evidence="4">TRAP-type C4-dicarboxylate transport system, substrate-binding protein</fullName>
    </submittedName>
</protein>
<dbReference type="Proteomes" id="UP001158066">
    <property type="component" value="Unassembled WGS sequence"/>
</dbReference>
<feature type="chain" id="PRO_5041366851" evidence="3">
    <location>
        <begin position="24"/>
        <end position="366"/>
    </location>
</feature>
<dbReference type="GO" id="GO:0055085">
    <property type="term" value="P:transmembrane transport"/>
    <property type="evidence" value="ECO:0007669"/>
    <property type="project" value="InterPro"/>
</dbReference>
<dbReference type="RefSeq" id="WP_283409856.1">
    <property type="nucleotide sequence ID" value="NZ_FXUF01000010.1"/>
</dbReference>
<dbReference type="AlphaFoldDB" id="A0AA45WX37"/>
<accession>A0AA45WX37</accession>
<dbReference type="Gene3D" id="3.40.190.170">
    <property type="entry name" value="Bacterial extracellular solute-binding protein, family 7"/>
    <property type="match status" value="1"/>
</dbReference>
<feature type="compositionally biased region" description="Low complexity" evidence="2">
    <location>
        <begin position="39"/>
        <end position="50"/>
    </location>
</feature>
<dbReference type="PROSITE" id="PS51257">
    <property type="entry name" value="PROKAR_LIPOPROTEIN"/>
    <property type="match status" value="1"/>
</dbReference>
<dbReference type="InterPro" id="IPR038404">
    <property type="entry name" value="TRAP_DctP_sf"/>
</dbReference>
<evidence type="ECO:0000256" key="1">
    <source>
        <dbReference type="ARBA" id="ARBA00022729"/>
    </source>
</evidence>
<dbReference type="Pfam" id="PF03480">
    <property type="entry name" value="DctP"/>
    <property type="match status" value="1"/>
</dbReference>
<dbReference type="EMBL" id="FXUF01000010">
    <property type="protein sequence ID" value="SMP62745.1"/>
    <property type="molecule type" value="Genomic_DNA"/>
</dbReference>
<keyword evidence="1 3" id="KW-0732">Signal</keyword>
<evidence type="ECO:0000313" key="4">
    <source>
        <dbReference type="EMBL" id="SMP62745.1"/>
    </source>
</evidence>
<evidence type="ECO:0000313" key="5">
    <source>
        <dbReference type="Proteomes" id="UP001158066"/>
    </source>
</evidence>
<keyword evidence="5" id="KW-1185">Reference proteome</keyword>
<dbReference type="CDD" id="cd13665">
    <property type="entry name" value="PBP2_TRAP_Dctp3_4"/>
    <property type="match status" value="1"/>
</dbReference>